<gene>
    <name evidence="6" type="primary">ABSGL_09817.1 scaffold 11641</name>
</gene>
<keyword evidence="4" id="KW-0539">Nucleus</keyword>
<dbReference type="InterPro" id="IPR039924">
    <property type="entry name" value="ICln/Lot5/Saf5"/>
</dbReference>
<organism evidence="6">
    <name type="scientific">Absidia glauca</name>
    <name type="common">Pin mould</name>
    <dbReference type="NCBI Taxonomy" id="4829"/>
    <lineage>
        <taxon>Eukaryota</taxon>
        <taxon>Fungi</taxon>
        <taxon>Fungi incertae sedis</taxon>
        <taxon>Mucoromycota</taxon>
        <taxon>Mucoromycotina</taxon>
        <taxon>Mucoromycetes</taxon>
        <taxon>Mucorales</taxon>
        <taxon>Cunninghamellaceae</taxon>
        <taxon>Absidia</taxon>
    </lineage>
</organism>
<dbReference type="InterPro" id="IPR011993">
    <property type="entry name" value="PH-like_dom_sf"/>
</dbReference>
<evidence type="ECO:0000313" key="7">
    <source>
        <dbReference type="Proteomes" id="UP000078561"/>
    </source>
</evidence>
<dbReference type="OrthoDB" id="19714at2759"/>
<evidence type="ECO:0000313" key="6">
    <source>
        <dbReference type="EMBL" id="SAM03961.1"/>
    </source>
</evidence>
<feature type="region of interest" description="Disordered" evidence="5">
    <location>
        <begin position="177"/>
        <end position="202"/>
    </location>
</feature>
<keyword evidence="3" id="KW-0963">Cytoplasm</keyword>
<name>A0A163JYL7_ABSGL</name>
<feature type="compositionally biased region" description="Basic and acidic residues" evidence="5">
    <location>
        <begin position="186"/>
        <end position="195"/>
    </location>
</feature>
<dbReference type="GO" id="GO:0000387">
    <property type="term" value="P:spliceosomal snRNP assembly"/>
    <property type="evidence" value="ECO:0007669"/>
    <property type="project" value="TreeGrafter"/>
</dbReference>
<evidence type="ECO:0000256" key="3">
    <source>
        <dbReference type="ARBA" id="ARBA00022490"/>
    </source>
</evidence>
<dbReference type="Gene3D" id="2.30.29.30">
    <property type="entry name" value="Pleckstrin-homology domain (PH domain)/Phosphotyrosine-binding domain (PTB)"/>
    <property type="match status" value="1"/>
</dbReference>
<reference evidence="6" key="1">
    <citation type="submission" date="2016-04" db="EMBL/GenBank/DDBJ databases">
        <authorList>
            <person name="Evans L.H."/>
            <person name="Alamgir A."/>
            <person name="Owens N."/>
            <person name="Weber N.D."/>
            <person name="Virtaneva K."/>
            <person name="Barbian K."/>
            <person name="Babar A."/>
            <person name="Rosenke K."/>
        </authorList>
    </citation>
    <scope>NUCLEOTIDE SEQUENCE [LARGE SCALE GENOMIC DNA]</scope>
    <source>
        <strain evidence="6">CBS 101.48</strain>
    </source>
</reference>
<protein>
    <recommendedName>
        <fullName evidence="8">Methylosome subunit pICln</fullName>
    </recommendedName>
</protein>
<accession>A0A163JYL7</accession>
<evidence type="ECO:0000256" key="4">
    <source>
        <dbReference type="ARBA" id="ARBA00023242"/>
    </source>
</evidence>
<proteinExistence type="predicted"/>
<evidence type="ECO:0000256" key="1">
    <source>
        <dbReference type="ARBA" id="ARBA00004123"/>
    </source>
</evidence>
<evidence type="ECO:0000256" key="2">
    <source>
        <dbReference type="ARBA" id="ARBA00004496"/>
    </source>
</evidence>
<dbReference type="Pfam" id="PF03517">
    <property type="entry name" value="Voldacs"/>
    <property type="match status" value="1"/>
</dbReference>
<dbReference type="STRING" id="4829.A0A163JYL7"/>
<dbReference type="InParanoid" id="A0A163JYL7"/>
<evidence type="ECO:0008006" key="8">
    <source>
        <dbReference type="Google" id="ProtNLM"/>
    </source>
</evidence>
<dbReference type="GO" id="GO:0045292">
    <property type="term" value="P:mRNA cis splicing, via spliceosome"/>
    <property type="evidence" value="ECO:0007669"/>
    <property type="project" value="TreeGrafter"/>
</dbReference>
<sequence>MTITLLSSPPDLANLTIRHTQNDVGLTVSPPLSGAQGPILGRLYVCESLLYFYSDVAGSGIAVEYPDIIIHAISRQNGDPAIYCQLDAGLFFPNQQLPEEDLDDIVTELNFTPVDTNSLEDIYLALSDCAALHPDEEFLAEQAALEEDDDTYYTNPSDETELNEVQQAALRHLESVFEQPAPNGIHHPDKNHQFEDAMDDDQ</sequence>
<keyword evidence="7" id="KW-1185">Reference proteome</keyword>
<dbReference type="PANTHER" id="PTHR21399">
    <property type="entry name" value="CHLORIDE CONDUCTANCE REGULATORY PROTEIN ICLN"/>
    <property type="match status" value="1"/>
</dbReference>
<dbReference type="PANTHER" id="PTHR21399:SF0">
    <property type="entry name" value="METHYLOSOME SUBUNIT PICLN"/>
    <property type="match status" value="1"/>
</dbReference>
<dbReference type="GO" id="GO:0005829">
    <property type="term" value="C:cytosol"/>
    <property type="evidence" value="ECO:0007669"/>
    <property type="project" value="TreeGrafter"/>
</dbReference>
<dbReference type="Proteomes" id="UP000078561">
    <property type="component" value="Unassembled WGS sequence"/>
</dbReference>
<dbReference type="GO" id="GO:0005681">
    <property type="term" value="C:spliceosomal complex"/>
    <property type="evidence" value="ECO:0007669"/>
    <property type="project" value="TreeGrafter"/>
</dbReference>
<dbReference type="OMA" id="SAFPWEH"/>
<dbReference type="GO" id="GO:0034715">
    <property type="term" value="C:pICln-Sm protein complex"/>
    <property type="evidence" value="ECO:0007669"/>
    <property type="project" value="TreeGrafter"/>
</dbReference>
<comment type="subcellular location">
    <subcellularLocation>
        <location evidence="2">Cytoplasm</location>
    </subcellularLocation>
    <subcellularLocation>
        <location evidence="1">Nucleus</location>
    </subcellularLocation>
</comment>
<dbReference type="EMBL" id="LT554318">
    <property type="protein sequence ID" value="SAM03961.1"/>
    <property type="molecule type" value="Genomic_DNA"/>
</dbReference>
<evidence type="ECO:0000256" key="5">
    <source>
        <dbReference type="SAM" id="MobiDB-lite"/>
    </source>
</evidence>
<dbReference type="AlphaFoldDB" id="A0A163JYL7"/>